<gene>
    <name evidence="1" type="ORF">F4820DRAFT_466211</name>
</gene>
<accession>A0ACB9YLW9</accession>
<comment type="caution">
    <text evidence="1">The sequence shown here is derived from an EMBL/GenBank/DDBJ whole genome shotgun (WGS) entry which is preliminary data.</text>
</comment>
<protein>
    <submittedName>
        <fullName evidence="1">Uncharacterized protein</fullName>
    </submittedName>
</protein>
<dbReference type="Proteomes" id="UP001497700">
    <property type="component" value="Unassembled WGS sequence"/>
</dbReference>
<evidence type="ECO:0000313" key="2">
    <source>
        <dbReference type="Proteomes" id="UP001497700"/>
    </source>
</evidence>
<proteinExistence type="predicted"/>
<evidence type="ECO:0000313" key="1">
    <source>
        <dbReference type="EMBL" id="KAI4859949.1"/>
    </source>
</evidence>
<organism evidence="1 2">
    <name type="scientific">Hypoxylon rubiginosum</name>
    <dbReference type="NCBI Taxonomy" id="110542"/>
    <lineage>
        <taxon>Eukaryota</taxon>
        <taxon>Fungi</taxon>
        <taxon>Dikarya</taxon>
        <taxon>Ascomycota</taxon>
        <taxon>Pezizomycotina</taxon>
        <taxon>Sordariomycetes</taxon>
        <taxon>Xylariomycetidae</taxon>
        <taxon>Xylariales</taxon>
        <taxon>Hypoxylaceae</taxon>
        <taxon>Hypoxylon</taxon>
    </lineage>
</organism>
<sequence length="388" mass="44179">MPPFRLLGHNILKLTGFYFEPSGTFPSEDMANRIYNALLEDTIIGRSSYAETVKKHTTNTIHILFRICLRHIQLFRGVWGGHQFWDTVSEDCPLNLNSDDLERLVRAFVDARRKYQESSVTKLTRTVDQWISQIASQTSQFNDHELGMLEDPKIIDDIKNPVLEPLPPGANNLSSPTDLKRFLCMTALENIKEHSSLAIYLTPIGFCDDYGRSQWHNATGSLSKVYGTADEFVEYAQDCFANRRKGLVVGVFNHWLGMPHQVIAAYTADGGDRARDEFWAQRWPRKSIVIVLQKIDDRRIDVKLFDPTIALRRRQPRPPPLTMLGNVWKTDFMDRVQETFTGGDSWHGGDIYEPMSLLGVPLQDDVEVSCAFVWTLATGDLDVSQLGN</sequence>
<keyword evidence="2" id="KW-1185">Reference proteome</keyword>
<name>A0ACB9YLW9_9PEZI</name>
<dbReference type="EMBL" id="MU393606">
    <property type="protein sequence ID" value="KAI4859949.1"/>
    <property type="molecule type" value="Genomic_DNA"/>
</dbReference>
<reference evidence="1 2" key="1">
    <citation type="journal article" date="2022" name="New Phytol.">
        <title>Ecological generalism drives hyperdiversity of secondary metabolite gene clusters in xylarialean endophytes.</title>
        <authorList>
            <person name="Franco M.E.E."/>
            <person name="Wisecaver J.H."/>
            <person name="Arnold A.E."/>
            <person name="Ju Y.M."/>
            <person name="Slot J.C."/>
            <person name="Ahrendt S."/>
            <person name="Moore L.P."/>
            <person name="Eastman K.E."/>
            <person name="Scott K."/>
            <person name="Konkel Z."/>
            <person name="Mondo S.J."/>
            <person name="Kuo A."/>
            <person name="Hayes R.D."/>
            <person name="Haridas S."/>
            <person name="Andreopoulos B."/>
            <person name="Riley R."/>
            <person name="LaButti K."/>
            <person name="Pangilinan J."/>
            <person name="Lipzen A."/>
            <person name="Amirebrahimi M."/>
            <person name="Yan J."/>
            <person name="Adam C."/>
            <person name="Keymanesh K."/>
            <person name="Ng V."/>
            <person name="Louie K."/>
            <person name="Northen T."/>
            <person name="Drula E."/>
            <person name="Henrissat B."/>
            <person name="Hsieh H.M."/>
            <person name="Youens-Clark K."/>
            <person name="Lutzoni F."/>
            <person name="Miadlikowska J."/>
            <person name="Eastwood D.C."/>
            <person name="Hamelin R.C."/>
            <person name="Grigoriev I.V."/>
            <person name="U'Ren J.M."/>
        </authorList>
    </citation>
    <scope>NUCLEOTIDE SEQUENCE [LARGE SCALE GENOMIC DNA]</scope>
    <source>
        <strain evidence="1 2">CBS 119005</strain>
    </source>
</reference>